<dbReference type="Proteomes" id="UP000269883">
    <property type="component" value="Chromosome"/>
</dbReference>
<evidence type="ECO:0000313" key="1">
    <source>
        <dbReference type="EMBL" id="BBD06907.1"/>
    </source>
</evidence>
<organism evidence="1 2">
    <name type="scientific">Desulfovibrio ferrophilus</name>
    <dbReference type="NCBI Taxonomy" id="241368"/>
    <lineage>
        <taxon>Bacteria</taxon>
        <taxon>Pseudomonadati</taxon>
        <taxon>Thermodesulfobacteriota</taxon>
        <taxon>Desulfovibrionia</taxon>
        <taxon>Desulfovibrionales</taxon>
        <taxon>Desulfovibrionaceae</taxon>
        <taxon>Desulfovibrio</taxon>
    </lineage>
</organism>
<name>A0A2Z6AUJ4_9BACT</name>
<protein>
    <recommendedName>
        <fullName evidence="3">SPOR domain-containing protein</fullName>
    </recommendedName>
</protein>
<dbReference type="RefSeq" id="WP_126375703.1">
    <property type="nucleotide sequence ID" value="NZ_AP017378.1"/>
</dbReference>
<dbReference type="OrthoDB" id="5457682at2"/>
<sequence length="118" mass="13562">MPLAREIENTINHLAVLVRNAGAARSPQPAKQRWWVLLRGESLDNDNLDQRDAARDQLREQALKNGFRLHEYIWVWDSTNTAQLVVGQFNDPDQAWSRARQLQIKGFDAHVVEAMSDT</sequence>
<evidence type="ECO:0000313" key="2">
    <source>
        <dbReference type="Proteomes" id="UP000269883"/>
    </source>
</evidence>
<keyword evidence="2" id="KW-1185">Reference proteome</keyword>
<proteinExistence type="predicted"/>
<dbReference type="AlphaFoldDB" id="A0A2Z6AUJ4"/>
<dbReference type="EMBL" id="AP017378">
    <property type="protein sequence ID" value="BBD06907.1"/>
    <property type="molecule type" value="Genomic_DNA"/>
</dbReference>
<dbReference type="KEGG" id="dfl:DFE_0181"/>
<gene>
    <name evidence="1" type="ORF">DFE_0181</name>
</gene>
<evidence type="ECO:0008006" key="3">
    <source>
        <dbReference type="Google" id="ProtNLM"/>
    </source>
</evidence>
<accession>A0A2Z6AUJ4</accession>
<reference evidence="1 2" key="1">
    <citation type="journal article" date="2018" name="Sci. Adv.">
        <title>Multi-heme cytochromes provide a pathway for survival in energy-limited environments.</title>
        <authorList>
            <person name="Deng X."/>
            <person name="Dohmae N."/>
            <person name="Nealson K.H."/>
            <person name="Hashimoto K."/>
            <person name="Okamoto A."/>
        </authorList>
    </citation>
    <scope>NUCLEOTIDE SEQUENCE [LARGE SCALE GENOMIC DNA]</scope>
    <source>
        <strain evidence="1 2">IS5</strain>
    </source>
</reference>